<proteinExistence type="predicted"/>
<keyword evidence="3" id="KW-1185">Reference proteome</keyword>
<evidence type="ECO:0000256" key="1">
    <source>
        <dbReference type="SAM" id="MobiDB-lite"/>
    </source>
</evidence>
<dbReference type="EMBL" id="JAUBYV010000008">
    <property type="protein sequence ID" value="KAK2625219.1"/>
    <property type="molecule type" value="Genomic_DNA"/>
</dbReference>
<feature type="compositionally biased region" description="Acidic residues" evidence="1">
    <location>
        <begin position="289"/>
        <end position="306"/>
    </location>
</feature>
<accession>A0AAD9WDS6</accession>
<evidence type="ECO:0000313" key="3">
    <source>
        <dbReference type="Proteomes" id="UP001285354"/>
    </source>
</evidence>
<feature type="region of interest" description="Disordered" evidence="1">
    <location>
        <begin position="185"/>
        <end position="321"/>
    </location>
</feature>
<name>A0AAD9WDS6_9HELO</name>
<dbReference type="AlphaFoldDB" id="A0AAD9WDS6"/>
<feature type="region of interest" description="Disordered" evidence="1">
    <location>
        <begin position="1"/>
        <end position="40"/>
    </location>
</feature>
<protein>
    <submittedName>
        <fullName evidence="2">Uncharacterized protein</fullName>
    </submittedName>
</protein>
<dbReference type="Pfam" id="PF18759">
    <property type="entry name" value="Plavaka"/>
    <property type="match status" value="1"/>
</dbReference>
<feature type="compositionally biased region" description="Pro residues" evidence="1">
    <location>
        <begin position="1"/>
        <end position="11"/>
    </location>
</feature>
<feature type="compositionally biased region" description="Pro residues" evidence="1">
    <location>
        <begin position="202"/>
        <end position="224"/>
    </location>
</feature>
<sequence>MDSPPELPPPQVDQDVNQSPDVARTGEAGPAALDIASPNTSQPALRQLRPQSIGPSATAAFESWMITVNLRIDMKSSIADKPISKFEIRPSSLLNATFRDVPNGILRPNHLSYRKLKDFLKDEWKTDLDTRRNELGWVRQADETSEGTYYVITSELTFQSAVSCLWNDARTQPSVRAIHLHLWKGSPEVPVPGGAPRKKKPAPGPQGMPLPNPVPRPKPIPQPKPASLQGSASPSLPGPSSLPKRAPLPKPAPPPEPGKPSQGQRVDPSQRKNPPDGGDNNNKGRDNDIDLNDIIEEENIDPDLSEPDGKDFEGDPGGLADAWRDYQERKTNESLQEMLNPIDSEITTHLTPETWQKACSLFTHDAMRRDPGYIVKVSHFARQVLPVQMFSAYMALEFQHGIVSHTFLALAMGLGKTTVAFIVHHVQNVYNILWDRINQNPNQHISKDADDMTGPCPSAQLVFEEYGFHCPCSSSSPGHFIKPRTGATLVLSPTGDSDAYQNRFGYSLARAHGGASPTADQWNLLQGKEEILPLTEDGEIVNGVPQMSWFSPLRKNGRVIILSTTDSVDSKFLSHQSNRKVHSWDVQEYNKAKAKDGGGRGSKKRNLTRITSPASQRCIVRTIWKDESHLRISQTTKGVQAVLRAQRSNGLRSEFEKTQYGNLGFIEVSLNWLSGTPLVSGPSDIAPLVELMVRDEWIQDPELKKWRRKELVRLGLQWAKNIKKGAVDEEVTQQVLRALPQLVEALFIRFTLKSVLLDRPVVIIPRNIFKLISATHPGEWQEKASQIALNDHQIYTNKNLKAKAKFLANKANRPQDWTDQKPANLYYRSRVVATFPFLATMINPRTNLPFRLTNNEFQELTTSSDDEPALFEPGIAGDPFFDNLKEICRSSGKLIAWKNELAQFQPPGFLDAEGRIDVDFGITTFTTNEIQDNSTDASSIEEEEIDKPEDYPYVGPACTAETISSSIAANSKICGENQENSNSYQSEDLESSNATEVTHLQYFENEIEAGKALTPGEVDELEAEDKPYLISSISDDNIYWPFESKVDWDLANWFHQASVSKSNIEAWFAKFRCIGATQDNKQSIRSYTSLMKAIYGIPYGIPHNDTWKKVLVQVQPQAVDDKPETLELRHRSIRYCLEFLLGHTPFASDMAWGPVKKSYGINGERVYDELNTGNWWWEMQNGLPPGGTLVPVIIATDKTIMTKLGATESFGQYISK</sequence>
<organism evidence="2 3">
    <name type="scientific">Diplocarpon rosae</name>
    <dbReference type="NCBI Taxonomy" id="946125"/>
    <lineage>
        <taxon>Eukaryota</taxon>
        <taxon>Fungi</taxon>
        <taxon>Dikarya</taxon>
        <taxon>Ascomycota</taxon>
        <taxon>Pezizomycotina</taxon>
        <taxon>Leotiomycetes</taxon>
        <taxon>Helotiales</taxon>
        <taxon>Drepanopezizaceae</taxon>
        <taxon>Diplocarpon</taxon>
    </lineage>
</organism>
<dbReference type="InterPro" id="IPR041078">
    <property type="entry name" value="Plavaka"/>
</dbReference>
<reference evidence="2" key="1">
    <citation type="submission" date="2023-06" db="EMBL/GenBank/DDBJ databases">
        <title>Draft genome of Marssonina rosae.</title>
        <authorList>
            <person name="Cheng Q."/>
        </authorList>
    </citation>
    <scope>NUCLEOTIDE SEQUENCE</scope>
    <source>
        <strain evidence="2">R4</strain>
    </source>
</reference>
<comment type="caution">
    <text evidence="2">The sequence shown here is derived from an EMBL/GenBank/DDBJ whole genome shotgun (WGS) entry which is preliminary data.</text>
</comment>
<gene>
    <name evidence="2" type="ORF">QTJ16_005588</name>
</gene>
<feature type="compositionally biased region" description="Low complexity" evidence="1">
    <location>
        <begin position="225"/>
        <end position="245"/>
    </location>
</feature>
<evidence type="ECO:0000313" key="2">
    <source>
        <dbReference type="EMBL" id="KAK2625219.1"/>
    </source>
</evidence>
<feature type="compositionally biased region" description="Pro residues" evidence="1">
    <location>
        <begin position="246"/>
        <end position="258"/>
    </location>
</feature>
<dbReference type="Proteomes" id="UP001285354">
    <property type="component" value="Unassembled WGS sequence"/>
</dbReference>
<feature type="region of interest" description="Disordered" evidence="1">
    <location>
        <begin position="933"/>
        <end position="952"/>
    </location>
</feature>